<dbReference type="PANTHER" id="PTHR33840:SF1">
    <property type="entry name" value="TLE1 PHOSPHOLIPASE DOMAIN-CONTAINING PROTEIN"/>
    <property type="match status" value="1"/>
</dbReference>
<name>A0A558BK96_9BACT</name>
<keyword evidence="3" id="KW-1185">Reference proteome</keyword>
<comment type="caution">
    <text evidence="2">The sequence shown here is derived from an EMBL/GenBank/DDBJ whole genome shotgun (WGS) entry which is preliminary data.</text>
</comment>
<feature type="domain" description="T6SS Phospholipase effector Tle1-like catalytic" evidence="1">
    <location>
        <begin position="3"/>
        <end position="263"/>
    </location>
</feature>
<dbReference type="PANTHER" id="PTHR33840">
    <property type="match status" value="1"/>
</dbReference>
<dbReference type="OrthoDB" id="4378831at2"/>
<protein>
    <submittedName>
        <fullName evidence="2">DUF2235 domain-containing protein</fullName>
    </submittedName>
</protein>
<dbReference type="Proteomes" id="UP000317624">
    <property type="component" value="Unassembled WGS sequence"/>
</dbReference>
<evidence type="ECO:0000259" key="1">
    <source>
        <dbReference type="Pfam" id="PF09994"/>
    </source>
</evidence>
<dbReference type="EMBL" id="VMRJ01000008">
    <property type="protein sequence ID" value="TVT36940.1"/>
    <property type="molecule type" value="Genomic_DNA"/>
</dbReference>
<dbReference type="AlphaFoldDB" id="A0A558BK96"/>
<dbReference type="RefSeq" id="WP_144853066.1">
    <property type="nucleotide sequence ID" value="NZ_VMRJ01000008.1"/>
</dbReference>
<sequence>MSKRLIVLCDGTWNKAENLDRRKRKPTNVVKMVRAIQPVAPDGTVQVTYYDEGVGNNPGFDRWLGGGVGAGLDRNIREAYRFLLYNYAPGDTVFFFGFSRGAYTVRSLAGFIQHLGLLPKTHDFFVPEAYALYRQRPPAEADQTAWQQRVAAFRAKHEARTIAIDFVGVWDTVGALGLPLSLFTLFNRRRYQFHDARLSPIIRHAYHALAIDEQRRTFQPSLWENPASDQVLEQRWFAGVHTNVGGGYEHDGLANCSLHWMKEKAVALGLGVDEKFLGFYRPWFGDELRNSMTWFYRLLGRQLRPISVGHTTHESVDQSVRRRQQHAAAAYQPANVPPVA</sequence>
<reference evidence="2 3" key="1">
    <citation type="submission" date="2019-07" db="EMBL/GenBank/DDBJ databases">
        <title>Hymenobacter sp. straun FUR1 Genome sequencing and assembly.</title>
        <authorList>
            <person name="Chhetri G."/>
        </authorList>
    </citation>
    <scope>NUCLEOTIDE SEQUENCE [LARGE SCALE GENOMIC DNA]</scope>
    <source>
        <strain evidence="2 3">Fur1</strain>
    </source>
</reference>
<proteinExistence type="predicted"/>
<organism evidence="2 3">
    <name type="scientific">Hymenobacter setariae</name>
    <dbReference type="NCBI Taxonomy" id="2594794"/>
    <lineage>
        <taxon>Bacteria</taxon>
        <taxon>Pseudomonadati</taxon>
        <taxon>Bacteroidota</taxon>
        <taxon>Cytophagia</taxon>
        <taxon>Cytophagales</taxon>
        <taxon>Hymenobacteraceae</taxon>
        <taxon>Hymenobacter</taxon>
    </lineage>
</organism>
<evidence type="ECO:0000313" key="3">
    <source>
        <dbReference type="Proteomes" id="UP000317624"/>
    </source>
</evidence>
<dbReference type="InterPro" id="IPR018712">
    <property type="entry name" value="Tle1-like_cat"/>
</dbReference>
<evidence type="ECO:0000313" key="2">
    <source>
        <dbReference type="EMBL" id="TVT36940.1"/>
    </source>
</evidence>
<dbReference type="Pfam" id="PF09994">
    <property type="entry name" value="T6SS_Tle1-like_cat"/>
    <property type="match status" value="1"/>
</dbReference>
<accession>A0A558BK96</accession>
<gene>
    <name evidence="2" type="ORF">FNT36_24025</name>
</gene>